<organism evidence="2 3">
    <name type="scientific">Pararge aegeria aegeria</name>
    <dbReference type="NCBI Taxonomy" id="348720"/>
    <lineage>
        <taxon>Eukaryota</taxon>
        <taxon>Metazoa</taxon>
        <taxon>Ecdysozoa</taxon>
        <taxon>Arthropoda</taxon>
        <taxon>Hexapoda</taxon>
        <taxon>Insecta</taxon>
        <taxon>Pterygota</taxon>
        <taxon>Neoptera</taxon>
        <taxon>Endopterygota</taxon>
        <taxon>Lepidoptera</taxon>
        <taxon>Glossata</taxon>
        <taxon>Ditrysia</taxon>
        <taxon>Papilionoidea</taxon>
        <taxon>Nymphalidae</taxon>
        <taxon>Satyrinae</taxon>
        <taxon>Satyrini</taxon>
        <taxon>Parargina</taxon>
        <taxon>Pararge</taxon>
    </lineage>
</organism>
<dbReference type="Proteomes" id="UP000838756">
    <property type="component" value="Unassembled WGS sequence"/>
</dbReference>
<accession>A0A8S4RUS4</accession>
<feature type="compositionally biased region" description="Low complexity" evidence="1">
    <location>
        <begin position="47"/>
        <end position="58"/>
    </location>
</feature>
<gene>
    <name evidence="2" type="primary">jg9680</name>
    <name evidence="2" type="ORF">PAEG_LOCUS17427</name>
</gene>
<evidence type="ECO:0000256" key="1">
    <source>
        <dbReference type="SAM" id="MobiDB-lite"/>
    </source>
</evidence>
<keyword evidence="3" id="KW-1185">Reference proteome</keyword>
<dbReference type="AlphaFoldDB" id="A0A8S4RUS4"/>
<reference evidence="2" key="1">
    <citation type="submission" date="2022-03" db="EMBL/GenBank/DDBJ databases">
        <authorList>
            <person name="Lindestad O."/>
        </authorList>
    </citation>
    <scope>NUCLEOTIDE SEQUENCE</scope>
</reference>
<evidence type="ECO:0000313" key="2">
    <source>
        <dbReference type="EMBL" id="CAH2240944.1"/>
    </source>
</evidence>
<comment type="caution">
    <text evidence="2">The sequence shown here is derived from an EMBL/GenBank/DDBJ whole genome shotgun (WGS) entry which is preliminary data.</text>
</comment>
<dbReference type="EMBL" id="CAKXAJ010025557">
    <property type="protein sequence ID" value="CAH2240944.1"/>
    <property type="molecule type" value="Genomic_DNA"/>
</dbReference>
<feature type="region of interest" description="Disordered" evidence="1">
    <location>
        <begin position="40"/>
        <end position="69"/>
    </location>
</feature>
<proteinExistence type="predicted"/>
<evidence type="ECO:0000313" key="3">
    <source>
        <dbReference type="Proteomes" id="UP000838756"/>
    </source>
</evidence>
<sequence length="95" mass="10389">MDLITYPQVDYRAAPAPLAARCVPFENYVFDVYKGHETNSRRRGEVAEAPAPIDDLAPPALPSSAHRPGALTDHTHVALNPVHGVSVVLRLLTFF</sequence>
<name>A0A8S4RUS4_9NEOP</name>
<protein>
    <submittedName>
        <fullName evidence="2">Jg9680 protein</fullName>
    </submittedName>
</protein>